<gene>
    <name evidence="2" type="ORF">DACRYDRAFT_23511</name>
</gene>
<organism evidence="2 3">
    <name type="scientific">Dacryopinax primogenitus (strain DJM 731)</name>
    <name type="common">Brown rot fungus</name>
    <dbReference type="NCBI Taxonomy" id="1858805"/>
    <lineage>
        <taxon>Eukaryota</taxon>
        <taxon>Fungi</taxon>
        <taxon>Dikarya</taxon>
        <taxon>Basidiomycota</taxon>
        <taxon>Agaricomycotina</taxon>
        <taxon>Dacrymycetes</taxon>
        <taxon>Dacrymycetales</taxon>
        <taxon>Dacrymycetaceae</taxon>
        <taxon>Dacryopinax</taxon>
    </lineage>
</organism>
<sequence>MVNLFQYAFTTYLSLTGQQPMAAQGSCSSRSLRVMTFNIRYDYSPCPPIPTSGPPPVESSPEEQIWGEKRWAERRYRVADTITFHAPDVFGLQEVVSSQMGDMRQLVGSVYDSVGVGRDDGKEKGEYVPVFWNRERFKLLEVNYFWLSPEPDQPGSVGWDAGQTRMCTLVSLLDLTHPSASSSVEGGALFHIANTHYDDRGVQARGESSLLIRRRLPGLIKAVEEKHSVKGEGLVVLLGDFNSPEEEAGYKNIVFPQASSPLQFADTMYSLSLAPGPGKLWEPYGLHYTYTGFQPYDRKERIDFVFMGLRTGRQWKVSRQGVVDNEWRGEKGWKGLSSDHRAVVAEFCT</sequence>
<dbReference type="HOGENOM" id="CLU_030508_1_0_1"/>
<feature type="domain" description="Endonuclease/exonuclease/phosphatase" evidence="1">
    <location>
        <begin position="35"/>
        <end position="340"/>
    </location>
</feature>
<dbReference type="STRING" id="1858805.M5FUP5"/>
<dbReference type="GO" id="GO:0000175">
    <property type="term" value="F:3'-5'-RNA exonuclease activity"/>
    <property type="evidence" value="ECO:0007669"/>
    <property type="project" value="TreeGrafter"/>
</dbReference>
<proteinExistence type="predicted"/>
<reference evidence="2 3" key="1">
    <citation type="journal article" date="2012" name="Science">
        <title>The Paleozoic origin of enzymatic lignin decomposition reconstructed from 31 fungal genomes.</title>
        <authorList>
            <person name="Floudas D."/>
            <person name="Binder M."/>
            <person name="Riley R."/>
            <person name="Barry K."/>
            <person name="Blanchette R.A."/>
            <person name="Henrissat B."/>
            <person name="Martinez A.T."/>
            <person name="Otillar R."/>
            <person name="Spatafora J.W."/>
            <person name="Yadav J.S."/>
            <person name="Aerts A."/>
            <person name="Benoit I."/>
            <person name="Boyd A."/>
            <person name="Carlson A."/>
            <person name="Copeland A."/>
            <person name="Coutinho P.M."/>
            <person name="de Vries R.P."/>
            <person name="Ferreira P."/>
            <person name="Findley K."/>
            <person name="Foster B."/>
            <person name="Gaskell J."/>
            <person name="Glotzer D."/>
            <person name="Gorecki P."/>
            <person name="Heitman J."/>
            <person name="Hesse C."/>
            <person name="Hori C."/>
            <person name="Igarashi K."/>
            <person name="Jurgens J.A."/>
            <person name="Kallen N."/>
            <person name="Kersten P."/>
            <person name="Kohler A."/>
            <person name="Kuees U."/>
            <person name="Kumar T.K.A."/>
            <person name="Kuo A."/>
            <person name="LaButti K."/>
            <person name="Larrondo L.F."/>
            <person name="Lindquist E."/>
            <person name="Ling A."/>
            <person name="Lombard V."/>
            <person name="Lucas S."/>
            <person name="Lundell T."/>
            <person name="Martin R."/>
            <person name="McLaughlin D.J."/>
            <person name="Morgenstern I."/>
            <person name="Morin E."/>
            <person name="Murat C."/>
            <person name="Nagy L.G."/>
            <person name="Nolan M."/>
            <person name="Ohm R.A."/>
            <person name="Patyshakuliyeva A."/>
            <person name="Rokas A."/>
            <person name="Ruiz-Duenas F.J."/>
            <person name="Sabat G."/>
            <person name="Salamov A."/>
            <person name="Samejima M."/>
            <person name="Schmutz J."/>
            <person name="Slot J.C."/>
            <person name="St John F."/>
            <person name="Stenlid J."/>
            <person name="Sun H."/>
            <person name="Sun S."/>
            <person name="Syed K."/>
            <person name="Tsang A."/>
            <person name="Wiebenga A."/>
            <person name="Young D."/>
            <person name="Pisabarro A."/>
            <person name="Eastwood D.C."/>
            <person name="Martin F."/>
            <person name="Cullen D."/>
            <person name="Grigoriev I.V."/>
            <person name="Hibbett D.S."/>
        </authorList>
    </citation>
    <scope>NUCLEOTIDE SEQUENCE [LARGE SCALE GENOMIC DNA]</scope>
    <source>
        <strain evidence="2 3">DJM-731 SS1</strain>
    </source>
</reference>
<protein>
    <submittedName>
        <fullName evidence="2">DNase I-like protein</fullName>
    </submittedName>
</protein>
<accession>M5FUP5</accession>
<evidence type="ECO:0000259" key="1">
    <source>
        <dbReference type="Pfam" id="PF03372"/>
    </source>
</evidence>
<dbReference type="PANTHER" id="PTHR12121:SF36">
    <property type="entry name" value="ENDONUCLEASE_EXONUCLEASE_PHOSPHATASE DOMAIN-CONTAINING PROTEIN"/>
    <property type="match status" value="1"/>
</dbReference>
<evidence type="ECO:0000313" key="2">
    <source>
        <dbReference type="EMBL" id="EJT99978.1"/>
    </source>
</evidence>
<dbReference type="PANTHER" id="PTHR12121">
    <property type="entry name" value="CARBON CATABOLITE REPRESSOR PROTEIN 4"/>
    <property type="match status" value="1"/>
</dbReference>
<dbReference type="Pfam" id="PF03372">
    <property type="entry name" value="Exo_endo_phos"/>
    <property type="match status" value="1"/>
</dbReference>
<dbReference type="Proteomes" id="UP000030653">
    <property type="component" value="Unassembled WGS sequence"/>
</dbReference>
<dbReference type="GeneID" id="63688335"/>
<dbReference type="InterPro" id="IPR050410">
    <property type="entry name" value="CCR4/nocturin_mRNA_transcr"/>
</dbReference>
<keyword evidence="3" id="KW-1185">Reference proteome</keyword>
<dbReference type="SUPFAM" id="SSF56219">
    <property type="entry name" value="DNase I-like"/>
    <property type="match status" value="1"/>
</dbReference>
<dbReference type="EMBL" id="JH795868">
    <property type="protein sequence ID" value="EJT99978.1"/>
    <property type="molecule type" value="Genomic_DNA"/>
</dbReference>
<dbReference type="InterPro" id="IPR005135">
    <property type="entry name" value="Endo/exonuclease/phosphatase"/>
</dbReference>
<dbReference type="InterPro" id="IPR036691">
    <property type="entry name" value="Endo/exonu/phosph_ase_sf"/>
</dbReference>
<evidence type="ECO:0000313" key="3">
    <source>
        <dbReference type="Proteomes" id="UP000030653"/>
    </source>
</evidence>
<dbReference type="AlphaFoldDB" id="M5FUP5"/>
<dbReference type="OMA" id="IRTIPWF"/>
<dbReference type="Gene3D" id="3.60.10.10">
    <property type="entry name" value="Endonuclease/exonuclease/phosphatase"/>
    <property type="match status" value="1"/>
</dbReference>
<name>M5FUP5_DACPD</name>
<dbReference type="RefSeq" id="XP_040626876.1">
    <property type="nucleotide sequence ID" value="XM_040773273.1"/>
</dbReference>
<dbReference type="CDD" id="cd09083">
    <property type="entry name" value="EEP-1"/>
    <property type="match status" value="1"/>
</dbReference>
<dbReference type="OrthoDB" id="276515at2759"/>